<keyword evidence="11" id="KW-1185">Reference proteome</keyword>
<name>A0ABT6NHK7_9FIRM</name>
<evidence type="ECO:0000256" key="8">
    <source>
        <dbReference type="ARBA" id="ARBA00023136"/>
    </source>
</evidence>
<keyword evidence="3 9" id="KW-1003">Cell membrane</keyword>
<dbReference type="Proteomes" id="UP001158045">
    <property type="component" value="Unassembled WGS sequence"/>
</dbReference>
<evidence type="ECO:0000256" key="9">
    <source>
        <dbReference type="HAMAP-Rule" id="MF_00422"/>
    </source>
</evidence>
<evidence type="ECO:0000313" key="10">
    <source>
        <dbReference type="EMBL" id="MDH8679924.1"/>
    </source>
</evidence>
<proteinExistence type="inferred from homology"/>
<dbReference type="InterPro" id="IPR038379">
    <property type="entry name" value="SecE_sf"/>
</dbReference>
<gene>
    <name evidence="9 10" type="primary">secE</name>
    <name evidence="10" type="ORF">QE109_17385</name>
</gene>
<keyword evidence="7 9" id="KW-0811">Translocation</keyword>
<comment type="caution">
    <text evidence="10">The sequence shown here is derived from an EMBL/GenBank/DDBJ whole genome shotgun (WGS) entry which is preliminary data.</text>
</comment>
<keyword evidence="6 9" id="KW-1133">Transmembrane helix</keyword>
<keyword evidence="8 9" id="KW-0472">Membrane</keyword>
<keyword evidence="2 9" id="KW-0813">Transport</keyword>
<evidence type="ECO:0000256" key="6">
    <source>
        <dbReference type="ARBA" id="ARBA00022989"/>
    </source>
</evidence>
<dbReference type="EMBL" id="JARYZI010000022">
    <property type="protein sequence ID" value="MDH8679924.1"/>
    <property type="molecule type" value="Genomic_DNA"/>
</dbReference>
<dbReference type="RefSeq" id="WP_281095819.1">
    <property type="nucleotide sequence ID" value="NZ_JARYZI010000022.1"/>
</dbReference>
<evidence type="ECO:0000256" key="7">
    <source>
        <dbReference type="ARBA" id="ARBA00023010"/>
    </source>
</evidence>
<accession>A0ABT6NHK7</accession>
<comment type="subunit">
    <text evidence="9">Component of the Sec protein translocase complex. Heterotrimer consisting of SecY, SecE and SecG subunits. The heterotrimers can form oligomers, although 1 heterotrimer is thought to be able to translocate proteins. Interacts with the ribosome. Interacts with SecDF, and other proteins may be involved. Interacts with SecA.</text>
</comment>
<keyword evidence="4 9" id="KW-0812">Transmembrane</keyword>
<evidence type="ECO:0000256" key="3">
    <source>
        <dbReference type="ARBA" id="ARBA00022475"/>
    </source>
</evidence>
<dbReference type="InterPro" id="IPR005807">
    <property type="entry name" value="SecE_bac"/>
</dbReference>
<feature type="transmembrane region" description="Helical" evidence="9">
    <location>
        <begin position="35"/>
        <end position="56"/>
    </location>
</feature>
<sequence length="68" mass="7751">MASSNVKENKFSIGKFFKSVRSEVKKVTWPTRQDVWNYTLVVLAMCAFSAITIGILDTVFKFLFNLLA</sequence>
<keyword evidence="5 9" id="KW-0653">Protein transport</keyword>
<dbReference type="Pfam" id="PF00584">
    <property type="entry name" value="SecE"/>
    <property type="match status" value="1"/>
</dbReference>
<protein>
    <recommendedName>
        <fullName evidence="9">Protein translocase subunit SecE</fullName>
    </recommendedName>
</protein>
<dbReference type="InterPro" id="IPR001901">
    <property type="entry name" value="Translocase_SecE/Sec61-g"/>
</dbReference>
<evidence type="ECO:0000256" key="2">
    <source>
        <dbReference type="ARBA" id="ARBA00022448"/>
    </source>
</evidence>
<organism evidence="10 11">
    <name type="scientific">Fusibacter bizertensis</name>
    <dbReference type="NCBI Taxonomy" id="1488331"/>
    <lineage>
        <taxon>Bacteria</taxon>
        <taxon>Bacillati</taxon>
        <taxon>Bacillota</taxon>
        <taxon>Clostridia</taxon>
        <taxon>Eubacteriales</taxon>
        <taxon>Eubacteriales Family XII. Incertae Sedis</taxon>
        <taxon>Fusibacter</taxon>
    </lineage>
</organism>
<comment type="function">
    <text evidence="9">Essential subunit of the Sec protein translocation channel SecYEG. Clamps together the 2 halves of SecY. May contact the channel plug during translocation.</text>
</comment>
<dbReference type="NCBIfam" id="TIGR00964">
    <property type="entry name" value="secE_bact"/>
    <property type="match status" value="1"/>
</dbReference>
<evidence type="ECO:0000256" key="5">
    <source>
        <dbReference type="ARBA" id="ARBA00022927"/>
    </source>
</evidence>
<evidence type="ECO:0000256" key="4">
    <source>
        <dbReference type="ARBA" id="ARBA00022692"/>
    </source>
</evidence>
<comment type="similarity">
    <text evidence="9">Belongs to the SecE/SEC61-gamma family.</text>
</comment>
<evidence type="ECO:0000256" key="1">
    <source>
        <dbReference type="ARBA" id="ARBA00004370"/>
    </source>
</evidence>
<dbReference type="PANTHER" id="PTHR33910:SF1">
    <property type="entry name" value="PROTEIN TRANSLOCASE SUBUNIT SECE"/>
    <property type="match status" value="1"/>
</dbReference>
<dbReference type="PANTHER" id="PTHR33910">
    <property type="entry name" value="PROTEIN TRANSLOCASE SUBUNIT SECE"/>
    <property type="match status" value="1"/>
</dbReference>
<dbReference type="HAMAP" id="MF_00422">
    <property type="entry name" value="SecE"/>
    <property type="match status" value="1"/>
</dbReference>
<evidence type="ECO:0000313" key="11">
    <source>
        <dbReference type="Proteomes" id="UP001158045"/>
    </source>
</evidence>
<dbReference type="Gene3D" id="1.20.5.1030">
    <property type="entry name" value="Preprotein translocase secy subunit"/>
    <property type="match status" value="1"/>
</dbReference>
<reference evidence="10 11" key="1">
    <citation type="submission" date="2023-04" db="EMBL/GenBank/DDBJ databases">
        <title>Fusibacter bizertensis strain WBS, isolated from littoral bottom sediments of the Arctic seas - biochemical and genomic analysis.</title>
        <authorList>
            <person name="Brioukhanov A.L."/>
        </authorList>
    </citation>
    <scope>NUCLEOTIDE SEQUENCE [LARGE SCALE GENOMIC DNA]</scope>
    <source>
        <strain evidence="10 11">WBS</strain>
    </source>
</reference>
<comment type="subcellular location">
    <subcellularLocation>
        <location evidence="9">Cell membrane</location>
        <topology evidence="9">Single-pass membrane protein</topology>
    </subcellularLocation>
    <subcellularLocation>
        <location evidence="1">Membrane</location>
    </subcellularLocation>
</comment>